<organism evidence="1 2">
    <name type="scientific">Klebsiella grimontii</name>
    <dbReference type="NCBI Taxonomy" id="2058152"/>
    <lineage>
        <taxon>Bacteria</taxon>
        <taxon>Pseudomonadati</taxon>
        <taxon>Pseudomonadota</taxon>
        <taxon>Gammaproteobacteria</taxon>
        <taxon>Enterobacterales</taxon>
        <taxon>Enterobacteriaceae</taxon>
        <taxon>Klebsiella/Raoultella group</taxon>
        <taxon>Klebsiella</taxon>
    </lineage>
</organism>
<dbReference type="AlphaFoldDB" id="A0A285AWJ0"/>
<dbReference type="Proteomes" id="UP000220639">
    <property type="component" value="Unassembled WGS sequence"/>
</dbReference>
<proteinExistence type="predicted"/>
<name>A0A285AWJ0_9ENTR</name>
<accession>A0A285AWJ0</accession>
<protein>
    <submittedName>
        <fullName evidence="1">Uncharacterized protein</fullName>
    </submittedName>
</protein>
<sequence>MIMKRLTNEEMGQIEGGLSLMSLFSDLFNPATTNKSGSQPQTDPFEKNMRKMFGATAGRDLAKIAQKYGLVKIVNSIFGW</sequence>
<dbReference type="EMBL" id="FZTC01000010">
    <property type="protein sequence ID" value="SNU33050.1"/>
    <property type="molecule type" value="Genomic_DNA"/>
</dbReference>
<gene>
    <name evidence="1" type="ORF">KOSB73_180001</name>
</gene>
<reference evidence="2" key="1">
    <citation type="submission" date="2017-08" db="EMBL/GenBank/DDBJ databases">
        <authorList>
            <person name="Brisse S."/>
        </authorList>
    </citation>
    <scope>NUCLEOTIDE SEQUENCE [LARGE SCALE GENOMIC DNA]</scope>
    <source>
        <strain evidence="2">06D021</strain>
    </source>
</reference>
<evidence type="ECO:0000313" key="2">
    <source>
        <dbReference type="Proteomes" id="UP000220639"/>
    </source>
</evidence>
<evidence type="ECO:0000313" key="1">
    <source>
        <dbReference type="EMBL" id="SNU33050.1"/>
    </source>
</evidence>